<dbReference type="GO" id="GO:0006355">
    <property type="term" value="P:regulation of DNA-templated transcription"/>
    <property type="evidence" value="ECO:0007669"/>
    <property type="project" value="InterPro"/>
</dbReference>
<dbReference type="SMART" id="SM00511">
    <property type="entry name" value="ORANGE"/>
    <property type="match status" value="1"/>
</dbReference>
<dbReference type="Gene3D" id="6.10.250.980">
    <property type="match status" value="1"/>
</dbReference>
<dbReference type="OrthoDB" id="6085656at2759"/>
<evidence type="ECO:0000256" key="5">
    <source>
        <dbReference type="ARBA" id="ARBA00023242"/>
    </source>
</evidence>
<dbReference type="InterPro" id="IPR011598">
    <property type="entry name" value="bHLH_dom"/>
</dbReference>
<feature type="compositionally biased region" description="Basic and acidic residues" evidence="6">
    <location>
        <begin position="11"/>
        <end position="21"/>
    </location>
</feature>
<dbReference type="SUPFAM" id="SSF47459">
    <property type="entry name" value="HLH, helix-loop-helix DNA-binding domain"/>
    <property type="match status" value="1"/>
</dbReference>
<dbReference type="GO" id="GO:0003677">
    <property type="term" value="F:DNA binding"/>
    <property type="evidence" value="ECO:0007669"/>
    <property type="project" value="UniProtKB-KW"/>
</dbReference>
<dbReference type="CDD" id="cd18913">
    <property type="entry name" value="bHLH-O_hairy_like"/>
    <property type="match status" value="1"/>
</dbReference>
<dbReference type="SMART" id="SM00353">
    <property type="entry name" value="HLH"/>
    <property type="match status" value="1"/>
</dbReference>
<evidence type="ECO:0000256" key="1">
    <source>
        <dbReference type="ARBA" id="ARBA00004123"/>
    </source>
</evidence>
<dbReference type="Gene3D" id="4.10.280.10">
    <property type="entry name" value="Helix-loop-helix DNA-binding domain"/>
    <property type="match status" value="1"/>
</dbReference>
<dbReference type="PROSITE" id="PS51054">
    <property type="entry name" value="ORANGE"/>
    <property type="match status" value="1"/>
</dbReference>
<evidence type="ECO:0000256" key="2">
    <source>
        <dbReference type="ARBA" id="ARBA00023015"/>
    </source>
</evidence>
<name>A0A8S4N248_OWEFU</name>
<proteinExistence type="predicted"/>
<dbReference type="EMBL" id="CAIIXF020000001">
    <property type="protein sequence ID" value="CAH1775309.1"/>
    <property type="molecule type" value="Genomic_DNA"/>
</dbReference>
<sequence>MTPEEAMETLASDKRSNKPMMEKRRRARINASLAELKALLIDFMKTEGSRHSKMEKADILEMTVRHLRQLQRQQYSGSTEPTQMAKFHAGYNECASQLSNVLSNTGNGVDLELRTRLLTHLANTIHVQNSSSHDGDVHSSSPHPTMPHVMDHMSTVMTSQSSPPLSEPHMKMIKLDDVSSSQYLSQSLEASNPQKETDSLLKHKYPSRREQHNEPNARFNEQTVQNSTLGYVPTLGPLPAPRLSTPTHPLAIQTMPQGVQIMTPAQNGNLAIVIPSNFLNGTNCLSIPLYATFANSGPIQHSSPKRADTIEFAPMDTQASISVRENKLDGGITVKNNTDTSDHNQRFPAPADVAGKASYDSDMWRPW</sequence>
<dbReference type="FunFam" id="4.10.280.10:FF:000009">
    <property type="entry name" value="Transcription factor HES-1"/>
    <property type="match status" value="1"/>
</dbReference>
<keyword evidence="3" id="KW-0238">DNA-binding</keyword>
<keyword evidence="10" id="KW-1185">Reference proteome</keyword>
<gene>
    <name evidence="9" type="ORF">OFUS_LOCUS2631</name>
</gene>
<evidence type="ECO:0000259" key="8">
    <source>
        <dbReference type="PROSITE" id="PS51054"/>
    </source>
</evidence>
<dbReference type="Pfam" id="PF07527">
    <property type="entry name" value="Hairy_orange"/>
    <property type="match status" value="1"/>
</dbReference>
<dbReference type="InterPro" id="IPR003650">
    <property type="entry name" value="Orange_dom"/>
</dbReference>
<keyword evidence="2" id="KW-0805">Transcription regulation</keyword>
<keyword evidence="5" id="KW-0539">Nucleus</keyword>
<feature type="domain" description="BHLH" evidence="7">
    <location>
        <begin position="13"/>
        <end position="70"/>
    </location>
</feature>
<organism evidence="9 10">
    <name type="scientific">Owenia fusiformis</name>
    <name type="common">Polychaete worm</name>
    <dbReference type="NCBI Taxonomy" id="6347"/>
    <lineage>
        <taxon>Eukaryota</taxon>
        <taxon>Metazoa</taxon>
        <taxon>Spiralia</taxon>
        <taxon>Lophotrochozoa</taxon>
        <taxon>Annelida</taxon>
        <taxon>Polychaeta</taxon>
        <taxon>Sedentaria</taxon>
        <taxon>Canalipalpata</taxon>
        <taxon>Sabellida</taxon>
        <taxon>Oweniida</taxon>
        <taxon>Oweniidae</taxon>
        <taxon>Owenia</taxon>
    </lineage>
</organism>
<dbReference type="PROSITE" id="PS50888">
    <property type="entry name" value="BHLH"/>
    <property type="match status" value="1"/>
</dbReference>
<reference evidence="9" key="1">
    <citation type="submission" date="2022-03" db="EMBL/GenBank/DDBJ databases">
        <authorList>
            <person name="Martin C."/>
        </authorList>
    </citation>
    <scope>NUCLEOTIDE SEQUENCE</scope>
</reference>
<accession>A0A8S4N248</accession>
<comment type="subcellular location">
    <subcellularLocation>
        <location evidence="1">Nucleus</location>
    </subcellularLocation>
</comment>
<evidence type="ECO:0000256" key="6">
    <source>
        <dbReference type="SAM" id="MobiDB-lite"/>
    </source>
</evidence>
<dbReference type="Proteomes" id="UP000749559">
    <property type="component" value="Unassembled WGS sequence"/>
</dbReference>
<dbReference type="GO" id="GO:0046983">
    <property type="term" value="F:protein dimerization activity"/>
    <property type="evidence" value="ECO:0007669"/>
    <property type="project" value="InterPro"/>
</dbReference>
<feature type="region of interest" description="Disordered" evidence="6">
    <location>
        <begin position="1"/>
        <end position="21"/>
    </location>
</feature>
<feature type="region of interest" description="Disordered" evidence="6">
    <location>
        <begin position="335"/>
        <end position="367"/>
    </location>
</feature>
<keyword evidence="4" id="KW-0804">Transcription</keyword>
<dbReference type="Pfam" id="PF00010">
    <property type="entry name" value="HLH"/>
    <property type="match status" value="1"/>
</dbReference>
<evidence type="ECO:0000313" key="10">
    <source>
        <dbReference type="Proteomes" id="UP000749559"/>
    </source>
</evidence>
<dbReference type="InterPro" id="IPR036638">
    <property type="entry name" value="HLH_DNA-bd_sf"/>
</dbReference>
<dbReference type="GO" id="GO:0005634">
    <property type="term" value="C:nucleus"/>
    <property type="evidence" value="ECO:0007669"/>
    <property type="project" value="UniProtKB-SubCell"/>
</dbReference>
<dbReference type="PANTHER" id="PTHR10985">
    <property type="entry name" value="BASIC HELIX-LOOP-HELIX TRANSCRIPTION FACTOR, HES-RELATED"/>
    <property type="match status" value="1"/>
</dbReference>
<protein>
    <submittedName>
        <fullName evidence="9">Uncharacterized protein</fullName>
    </submittedName>
</protein>
<dbReference type="AlphaFoldDB" id="A0A8S4N248"/>
<feature type="region of interest" description="Disordered" evidence="6">
    <location>
        <begin position="128"/>
        <end position="150"/>
    </location>
</feature>
<evidence type="ECO:0000313" key="9">
    <source>
        <dbReference type="EMBL" id="CAH1775309.1"/>
    </source>
</evidence>
<evidence type="ECO:0000256" key="3">
    <source>
        <dbReference type="ARBA" id="ARBA00023125"/>
    </source>
</evidence>
<dbReference type="InterPro" id="IPR050370">
    <property type="entry name" value="HES_HEY"/>
</dbReference>
<comment type="caution">
    <text evidence="9">The sequence shown here is derived from an EMBL/GenBank/DDBJ whole genome shotgun (WGS) entry which is preliminary data.</text>
</comment>
<evidence type="ECO:0000256" key="4">
    <source>
        <dbReference type="ARBA" id="ARBA00023163"/>
    </source>
</evidence>
<feature type="domain" description="Orange" evidence="8">
    <location>
        <begin position="87"/>
        <end position="121"/>
    </location>
</feature>
<evidence type="ECO:0000259" key="7">
    <source>
        <dbReference type="PROSITE" id="PS50888"/>
    </source>
</evidence>